<feature type="transmembrane region" description="Helical" evidence="2">
    <location>
        <begin position="336"/>
        <end position="355"/>
    </location>
</feature>
<evidence type="ECO:0000256" key="1">
    <source>
        <dbReference type="SAM" id="MobiDB-lite"/>
    </source>
</evidence>
<dbReference type="InterPro" id="IPR036457">
    <property type="entry name" value="PPM-type-like_dom_sf"/>
</dbReference>
<dbReference type="RefSeq" id="WP_013930779.1">
    <property type="nucleotide sequence ID" value="NC_015703.1"/>
</dbReference>
<reference evidence="5" key="1">
    <citation type="submission" date="2011-06" db="EMBL/GenBank/DDBJ databases">
        <title>The complete genome of chromosome of Runella slithyformis DSM 19594.</title>
        <authorList>
            <consortium name="US DOE Joint Genome Institute (JGI-PGF)"/>
            <person name="Lucas S."/>
            <person name="Han J."/>
            <person name="Lapidus A."/>
            <person name="Bruce D."/>
            <person name="Goodwin L."/>
            <person name="Pitluck S."/>
            <person name="Peters L."/>
            <person name="Kyrpides N."/>
            <person name="Mavromatis K."/>
            <person name="Ivanova N."/>
            <person name="Ovchinnikova G."/>
            <person name="Zhang X."/>
            <person name="Misra M."/>
            <person name="Detter J.C."/>
            <person name="Tapia R."/>
            <person name="Han C."/>
            <person name="Land M."/>
            <person name="Hauser L."/>
            <person name="Markowitz V."/>
            <person name="Cheng J.-F."/>
            <person name="Hugenholtz P."/>
            <person name="Woyke T."/>
            <person name="Wu D."/>
            <person name="Tindall B."/>
            <person name="Faehrich R."/>
            <person name="Brambilla E."/>
            <person name="Klenk H.-P."/>
            <person name="Eisen J.A."/>
        </authorList>
    </citation>
    <scope>NUCLEOTIDE SEQUENCE [LARGE SCALE GENOMIC DNA]</scope>
    <source>
        <strain evidence="5">ATCC 29530 / DSM 19594 / LMG 11500 / NCIMB 11436 / LSU 4</strain>
    </source>
</reference>
<protein>
    <submittedName>
        <fullName evidence="4">Protein serine/threonine phosphatase</fullName>
    </submittedName>
</protein>
<keyword evidence="2" id="KW-1133">Transmembrane helix</keyword>
<dbReference type="SUPFAM" id="SSF81606">
    <property type="entry name" value="PP2C-like"/>
    <property type="match status" value="1"/>
</dbReference>
<accession>A0A7U4E8B0</accession>
<gene>
    <name evidence="4" type="ordered locus">Runsl_5206</name>
</gene>
<evidence type="ECO:0000256" key="2">
    <source>
        <dbReference type="SAM" id="Phobius"/>
    </source>
</evidence>
<keyword evidence="2" id="KW-0812">Transmembrane</keyword>
<feature type="region of interest" description="Disordered" evidence="1">
    <location>
        <begin position="292"/>
        <end position="327"/>
    </location>
</feature>
<feature type="region of interest" description="Disordered" evidence="1">
    <location>
        <begin position="380"/>
        <end position="407"/>
    </location>
</feature>
<keyword evidence="5" id="KW-1185">Reference proteome</keyword>
<dbReference type="InterPro" id="IPR001932">
    <property type="entry name" value="PPM-type_phosphatase-like_dom"/>
</dbReference>
<dbReference type="Proteomes" id="UP000000493">
    <property type="component" value="Chromosome"/>
</dbReference>
<evidence type="ECO:0000259" key="3">
    <source>
        <dbReference type="PROSITE" id="PS51746"/>
    </source>
</evidence>
<sequence>MKITICQPVGFTEMGGRTNNEDCLYPAIDRVSADDRLFLVCDGVGGQHKGEVASALACKAMVEFYQQNPVGVMDEPYIRSALDYTVEQFARKETEDPETHGMATTLTLLHIHEAGATVAHLGDSRIYQVRQGAVIRVSEDHKLVNELIRDGHITAREALTHTQRNVITKVVAADRHDTPEVSIINDVQAGDYFFLCTDGVLEQLYDDLLVYHLRPTDDNTVSDAEKLENIRQECIGKTRDNFTAYLIPVQSAEGDVKPPFKTELPTLKAKAETPVAIPVVSSNEKIQYEEDAPTEFTRPSVRSLHPSDINTVPEAPVPEETRTVSQRPGRRNMVQFVAGIFIGIVVAGGGVWYWMNAGQLTAPAPARKVAITVTPIKENEKKSLQASSSAPALSTQKKGNATASAASPKEKGITIVESVKHGFSFIKEGEHYYYWEPATSKKVRIIYDDENDKLENIAYRYSFDGKKQSIYLVKPDIVLKDIDRSMLDKDKIEYTSKGVEHTIDPGTGKKLISALEMKNEREKQPADPI</sequence>
<dbReference type="CDD" id="cd00143">
    <property type="entry name" value="PP2Cc"/>
    <property type="match status" value="1"/>
</dbReference>
<dbReference type="SMART" id="SM00331">
    <property type="entry name" value="PP2C_SIG"/>
    <property type="match status" value="1"/>
</dbReference>
<feature type="compositionally biased region" description="Low complexity" evidence="1">
    <location>
        <begin position="384"/>
        <end position="394"/>
    </location>
</feature>
<reference evidence="4 5" key="2">
    <citation type="journal article" date="2012" name="Stand. Genomic Sci.">
        <title>Complete genome sequence of the aquatic bacterium Runella slithyformis type strain (LSU 4(T)).</title>
        <authorList>
            <person name="Copeland A."/>
            <person name="Zhang X."/>
            <person name="Misra M."/>
            <person name="Lapidus A."/>
            <person name="Nolan M."/>
            <person name="Lucas S."/>
            <person name="Deshpande S."/>
            <person name="Cheng J.F."/>
            <person name="Tapia R."/>
            <person name="Goodwin L.A."/>
            <person name="Pitluck S."/>
            <person name="Liolios K."/>
            <person name="Pagani I."/>
            <person name="Ivanova N."/>
            <person name="Mikhailova N."/>
            <person name="Pati A."/>
            <person name="Chen A."/>
            <person name="Palaniappan K."/>
            <person name="Land M."/>
            <person name="Hauser L."/>
            <person name="Pan C."/>
            <person name="Jeffries C.D."/>
            <person name="Detter J.C."/>
            <person name="Brambilla E.M."/>
            <person name="Rohde M."/>
            <person name="Djao O.D."/>
            <person name="Goker M."/>
            <person name="Sikorski J."/>
            <person name="Tindall B.J."/>
            <person name="Woyke T."/>
            <person name="Bristow J."/>
            <person name="Eisen J.A."/>
            <person name="Markowitz V."/>
            <person name="Hugenholtz P."/>
            <person name="Kyrpides N.C."/>
            <person name="Klenk H.P."/>
            <person name="Mavromatis K."/>
        </authorList>
    </citation>
    <scope>NUCLEOTIDE SEQUENCE [LARGE SCALE GENOMIC DNA]</scope>
    <source>
        <strain evidence="5">ATCC 29530 / DSM 19594 / LMG 11500 / NCIMB 11436 / LSU 4</strain>
    </source>
</reference>
<evidence type="ECO:0000313" key="4">
    <source>
        <dbReference type="EMBL" id="AEI51506.1"/>
    </source>
</evidence>
<name>A0A7U4E8B0_RUNSL</name>
<dbReference type="SMART" id="SM00332">
    <property type="entry name" value="PP2Cc"/>
    <property type="match status" value="1"/>
</dbReference>
<dbReference type="Gene3D" id="3.60.40.10">
    <property type="entry name" value="PPM-type phosphatase domain"/>
    <property type="match status" value="1"/>
</dbReference>
<dbReference type="Pfam" id="PF13672">
    <property type="entry name" value="PP2C_2"/>
    <property type="match status" value="1"/>
</dbReference>
<proteinExistence type="predicted"/>
<feature type="compositionally biased region" description="Polar residues" evidence="1">
    <location>
        <begin position="395"/>
        <end position="405"/>
    </location>
</feature>
<dbReference type="PROSITE" id="PS51746">
    <property type="entry name" value="PPM_2"/>
    <property type="match status" value="1"/>
</dbReference>
<evidence type="ECO:0000313" key="5">
    <source>
        <dbReference type="Proteomes" id="UP000000493"/>
    </source>
</evidence>
<dbReference type="AlphaFoldDB" id="A0A7U4E8B0"/>
<feature type="domain" description="PPM-type phosphatase" evidence="3">
    <location>
        <begin position="8"/>
        <end position="249"/>
    </location>
</feature>
<organism evidence="4 5">
    <name type="scientific">Runella slithyformis (strain ATCC 29530 / DSM 19594 / LMG 11500 / NCIMB 11436 / LSU 4)</name>
    <dbReference type="NCBI Taxonomy" id="761193"/>
    <lineage>
        <taxon>Bacteria</taxon>
        <taxon>Pseudomonadati</taxon>
        <taxon>Bacteroidota</taxon>
        <taxon>Cytophagia</taxon>
        <taxon>Cytophagales</taxon>
        <taxon>Spirosomataceae</taxon>
        <taxon>Runella</taxon>
    </lineage>
</organism>
<dbReference type="KEGG" id="rsi:Runsl_5206"/>
<dbReference type="EMBL" id="CP002859">
    <property type="protein sequence ID" value="AEI51506.1"/>
    <property type="molecule type" value="Genomic_DNA"/>
</dbReference>
<keyword evidence="2" id="KW-0472">Membrane</keyword>